<dbReference type="OrthoDB" id="9865214at2"/>
<organism evidence="1 2">
    <name type="scientific">Desulfatibacillum alkenivorans DSM 16219</name>
    <dbReference type="NCBI Taxonomy" id="1121393"/>
    <lineage>
        <taxon>Bacteria</taxon>
        <taxon>Pseudomonadati</taxon>
        <taxon>Thermodesulfobacteriota</taxon>
        <taxon>Desulfobacteria</taxon>
        <taxon>Desulfobacterales</taxon>
        <taxon>Desulfatibacillaceae</taxon>
        <taxon>Desulfatibacillum</taxon>
    </lineage>
</organism>
<proteinExistence type="predicted"/>
<dbReference type="AlphaFoldDB" id="A0A1M6SXH5"/>
<dbReference type="Proteomes" id="UP000183994">
    <property type="component" value="Unassembled WGS sequence"/>
</dbReference>
<evidence type="ECO:0000313" key="1">
    <source>
        <dbReference type="EMBL" id="SHK49369.1"/>
    </source>
</evidence>
<keyword evidence="2" id="KW-1185">Reference proteome</keyword>
<gene>
    <name evidence="1" type="ORF">SAMN02745216_03560</name>
</gene>
<sequence>MCMDHDHHGDSLCSNPQLPVEMEEKLPAVLRELSHLAAHVKDMRLSGNPDPLPAQLDHVRKNHVILNVLKAALMEDRPGLKRPVAQRMASRIGDYFLWNRATSMPVIHELGALSAWWTDQAPLEIIHKVRDIALDFILNGRVMPIQEVWTDLLEADLVYMGHCVCRSSGIANDFKDSKGRIYTLTSDKESHRLLNRLVNRYEHLVRTHGYALNTDDKYKQLFERLIAYRKAGDSRYSIQTLLEETYPAWEFLPVLKKFTQSWIRGMHKNRKAHQIHKTLAMEMANIFFLARGNMFTSMKIIDTPYTICACPSPDTGGGCTLTNWYYHGLSNTSLIPGKDSAARRRDRQGAVLPCNQFPGRAHRECMGCGCRHGSSNPRSVGAVLRQADILLKDQGLSIYKSSGYEVRQ</sequence>
<dbReference type="STRING" id="1121393.SAMN02745216_03560"/>
<evidence type="ECO:0000313" key="2">
    <source>
        <dbReference type="Proteomes" id="UP000183994"/>
    </source>
</evidence>
<protein>
    <submittedName>
        <fullName evidence="1">Uncharacterized protein</fullName>
    </submittedName>
</protein>
<dbReference type="RefSeq" id="WP_073477605.1">
    <property type="nucleotide sequence ID" value="NZ_FQZU01000025.1"/>
</dbReference>
<reference evidence="2" key="1">
    <citation type="submission" date="2016-11" db="EMBL/GenBank/DDBJ databases">
        <authorList>
            <person name="Varghese N."/>
            <person name="Submissions S."/>
        </authorList>
    </citation>
    <scope>NUCLEOTIDE SEQUENCE [LARGE SCALE GENOMIC DNA]</scope>
    <source>
        <strain evidence="2">DSM 16219</strain>
    </source>
</reference>
<dbReference type="EMBL" id="FQZU01000025">
    <property type="protein sequence ID" value="SHK49369.1"/>
    <property type="molecule type" value="Genomic_DNA"/>
</dbReference>
<accession>A0A1M6SXH5</accession>
<name>A0A1M6SXH5_9BACT</name>